<gene>
    <name evidence="3" type="ORF">Poli38472_012383</name>
</gene>
<accession>A0A8K1CPB1</accession>
<evidence type="ECO:0000256" key="2">
    <source>
        <dbReference type="SAM" id="MobiDB-lite"/>
    </source>
</evidence>
<comment type="caution">
    <text evidence="3">The sequence shown here is derived from an EMBL/GenBank/DDBJ whole genome shotgun (WGS) entry which is preliminary data.</text>
</comment>
<feature type="compositionally biased region" description="Polar residues" evidence="2">
    <location>
        <begin position="389"/>
        <end position="399"/>
    </location>
</feature>
<protein>
    <submittedName>
        <fullName evidence="3">Uncharacterized protein</fullName>
    </submittedName>
</protein>
<evidence type="ECO:0000313" key="3">
    <source>
        <dbReference type="EMBL" id="TMW67267.1"/>
    </source>
</evidence>
<dbReference type="AlphaFoldDB" id="A0A8K1CPB1"/>
<evidence type="ECO:0000313" key="4">
    <source>
        <dbReference type="Proteomes" id="UP000794436"/>
    </source>
</evidence>
<evidence type="ECO:0000256" key="1">
    <source>
        <dbReference type="SAM" id="Coils"/>
    </source>
</evidence>
<feature type="coiled-coil region" evidence="1">
    <location>
        <begin position="182"/>
        <end position="272"/>
    </location>
</feature>
<organism evidence="3 4">
    <name type="scientific">Pythium oligandrum</name>
    <name type="common">Mycoparasitic fungus</name>
    <dbReference type="NCBI Taxonomy" id="41045"/>
    <lineage>
        <taxon>Eukaryota</taxon>
        <taxon>Sar</taxon>
        <taxon>Stramenopiles</taxon>
        <taxon>Oomycota</taxon>
        <taxon>Peronosporomycetes</taxon>
        <taxon>Pythiales</taxon>
        <taxon>Pythiaceae</taxon>
        <taxon>Pythium</taxon>
    </lineage>
</organism>
<feature type="region of interest" description="Disordered" evidence="2">
    <location>
        <begin position="348"/>
        <end position="399"/>
    </location>
</feature>
<proteinExistence type="predicted"/>
<reference evidence="3" key="1">
    <citation type="submission" date="2019-03" db="EMBL/GenBank/DDBJ databases">
        <title>Long read genome sequence of the mycoparasitic Pythium oligandrum ATCC 38472 isolated from sugarbeet rhizosphere.</title>
        <authorList>
            <person name="Gaulin E."/>
        </authorList>
    </citation>
    <scope>NUCLEOTIDE SEQUENCE</scope>
    <source>
        <strain evidence="3">ATCC 38472_TT</strain>
    </source>
</reference>
<name>A0A8K1CPB1_PYTOL</name>
<dbReference type="EMBL" id="SPLM01000005">
    <property type="protein sequence ID" value="TMW67267.1"/>
    <property type="molecule type" value="Genomic_DNA"/>
</dbReference>
<keyword evidence="4" id="KW-1185">Reference proteome</keyword>
<sequence length="399" mass="45515">MQASGKQLTHAKNTHRGLSRPGCVFWEEWLHLVVMNGSNAAVSAIRSLHADFERKGIVVSDGEGGSSAFELDLKLQRLITRLKDACKSDKQDLKDVASAIQLWKERSLHHTLQTLDRFGAKANDNGGSAREEQIQAIELHEKAGREINDAVFRVVQQLLETINRQIEAFSVQLTTTMRELIKPELEEELAKEQMMVHRLIDERQKLTQQHSTLQEENTQLTERIDVLENSLDGGGGGDAILCRKLRLQVRELKETQQTLESQMQVMQQEHERWRWEVTQVREDMERQQKTLWMTKAMHDKETKQLVDLVHMKEGRFQEVMTATAQATKDTSLLSPIALYDANSGQSIYYKSPQKPEPSKPKTRLVTLGPSSPNGRCRLDLGRNDGPVESTRTCESSWIR</sequence>
<keyword evidence="1" id="KW-0175">Coiled coil</keyword>
<dbReference type="Proteomes" id="UP000794436">
    <property type="component" value="Unassembled WGS sequence"/>
</dbReference>
<dbReference type="OrthoDB" id="109637at2759"/>